<feature type="compositionally biased region" description="Basic and acidic residues" evidence="1">
    <location>
        <begin position="24"/>
        <end position="37"/>
    </location>
</feature>
<comment type="caution">
    <text evidence="2">The sequence shown here is derived from an EMBL/GenBank/DDBJ whole genome shotgun (WGS) entry which is preliminary data.</text>
</comment>
<sequence>MPNPNGKKGGKAHQNKVAEVAADIEKRGLEPVKEHPVDTPGGAKKRRYVDVAGLDENKKPVEFHQVGKQTKDGRPVARERKAMDDVERAKGERPTFHPYNKEK</sequence>
<evidence type="ECO:0000256" key="1">
    <source>
        <dbReference type="SAM" id="MobiDB-lite"/>
    </source>
</evidence>
<feature type="region of interest" description="Disordered" evidence="1">
    <location>
        <begin position="63"/>
        <end position="103"/>
    </location>
</feature>
<feature type="region of interest" description="Disordered" evidence="1">
    <location>
        <begin position="24"/>
        <end position="46"/>
    </location>
</feature>
<dbReference type="RefSeq" id="WP_272418336.1">
    <property type="nucleotide sequence ID" value="NZ_JAGTJJ010000001.1"/>
</dbReference>
<organism evidence="2 3">
    <name type="scientific">Polyangium jinanense</name>
    <dbReference type="NCBI Taxonomy" id="2829994"/>
    <lineage>
        <taxon>Bacteria</taxon>
        <taxon>Pseudomonadati</taxon>
        <taxon>Myxococcota</taxon>
        <taxon>Polyangia</taxon>
        <taxon>Polyangiales</taxon>
        <taxon>Polyangiaceae</taxon>
        <taxon>Polyangium</taxon>
    </lineage>
</organism>
<proteinExistence type="predicted"/>
<dbReference type="Proteomes" id="UP001151081">
    <property type="component" value="Unassembled WGS sequence"/>
</dbReference>
<evidence type="ECO:0000313" key="2">
    <source>
        <dbReference type="EMBL" id="MDC3979257.1"/>
    </source>
</evidence>
<gene>
    <name evidence="2" type="ORF">KEG57_02015</name>
</gene>
<keyword evidence="3" id="KW-1185">Reference proteome</keyword>
<evidence type="ECO:0000313" key="3">
    <source>
        <dbReference type="Proteomes" id="UP001151081"/>
    </source>
</evidence>
<accession>A0A9X3WW46</accession>
<dbReference type="EMBL" id="JAGTJJ010000001">
    <property type="protein sequence ID" value="MDC3979257.1"/>
    <property type="molecule type" value="Genomic_DNA"/>
</dbReference>
<feature type="compositionally biased region" description="Basic and acidic residues" evidence="1">
    <location>
        <begin position="69"/>
        <end position="103"/>
    </location>
</feature>
<reference evidence="2 3" key="1">
    <citation type="submission" date="2021-04" db="EMBL/GenBank/DDBJ databases">
        <title>Genome analysis of Polyangium sp.</title>
        <authorList>
            <person name="Li Y."/>
            <person name="Wang J."/>
        </authorList>
    </citation>
    <scope>NUCLEOTIDE SEQUENCE [LARGE SCALE GENOMIC DNA]</scope>
    <source>
        <strain evidence="2 3">SDU14</strain>
    </source>
</reference>
<protein>
    <submittedName>
        <fullName evidence="2">Uncharacterized protein</fullName>
    </submittedName>
</protein>
<dbReference type="AlphaFoldDB" id="A0A9X3WW46"/>
<name>A0A9X3WW46_9BACT</name>